<feature type="signal peptide" evidence="12">
    <location>
        <begin position="1"/>
        <end position="32"/>
    </location>
</feature>
<keyword evidence="6" id="KW-1015">Disulfide bond</keyword>
<dbReference type="SMART" id="SM00409">
    <property type="entry name" value="IG"/>
    <property type="match status" value="2"/>
</dbReference>
<evidence type="ECO:0000256" key="8">
    <source>
        <dbReference type="ARBA" id="ARBA00023319"/>
    </source>
</evidence>
<keyword evidence="5 11" id="KW-0472">Membrane</keyword>
<evidence type="ECO:0000256" key="6">
    <source>
        <dbReference type="ARBA" id="ARBA00023157"/>
    </source>
</evidence>
<evidence type="ECO:0000256" key="10">
    <source>
        <dbReference type="SAM" id="MobiDB-lite"/>
    </source>
</evidence>
<feature type="compositionally biased region" description="Basic and acidic residues" evidence="10">
    <location>
        <begin position="292"/>
        <end position="310"/>
    </location>
</feature>
<evidence type="ECO:0000256" key="12">
    <source>
        <dbReference type="SAM" id="SignalP"/>
    </source>
</evidence>
<feature type="transmembrane region" description="Helical" evidence="11">
    <location>
        <begin position="252"/>
        <end position="273"/>
    </location>
</feature>
<protein>
    <submittedName>
        <fullName evidence="14">Butyrophilin subfamily 3 member A2-like</fullName>
    </submittedName>
</protein>
<sequence>MCLLKDGSSSTPQRGSFSTLVFLLVLIHTCADQSLLTPSQPAVATVGEDIILPCHLDPAVDASDLTVEWRRPDLNPRFVYVWRDGLELESKKHPSYIGRTSVSIRNLKHGDVSLKLKGVQLFDEGTYGCFIPMLNREVPVKLLVGAASSLVISSRRSENNEVVLQCESEGWYPEPEVLWLDSVGNLLSDGPTETIRGPDGLYNVSSKVTVEKRDRNIFTCRVQQKNLNLTRETHVHVPEDFFKTQPSSVSTIILSVMVAVMAITTAVACWALYRRQNQKWDRKHSLTNTKRSSNDDTELHALTEEERETLPDSAESRTIGLLDERRVSEELDEKICEHRFLVDTVVLLMNYRADLVEQKIDMEKKLREAENQTQEETLTDGGTQTERTDMNSEGKNETDPKTKVESLKKELQEKETILTLILQEVDNLTKRKESVYRQINDIYSQREDEKEKGNETYAELTLSSSDA</sequence>
<feature type="region of interest" description="Disordered" evidence="10">
    <location>
        <begin position="283"/>
        <end position="316"/>
    </location>
</feature>
<accession>A0AAV1EHQ1</accession>
<evidence type="ECO:0000256" key="7">
    <source>
        <dbReference type="ARBA" id="ARBA00023180"/>
    </source>
</evidence>
<keyword evidence="8" id="KW-0393">Immunoglobulin domain</keyword>
<keyword evidence="7" id="KW-0325">Glycoprotein</keyword>
<comment type="similarity">
    <text evidence="9">Belongs to the SKINT family.</text>
</comment>
<evidence type="ECO:0000313" key="15">
    <source>
        <dbReference type="Proteomes" id="UP001178508"/>
    </source>
</evidence>
<evidence type="ECO:0000256" key="5">
    <source>
        <dbReference type="ARBA" id="ARBA00023136"/>
    </source>
</evidence>
<feature type="domain" description="Ig-like" evidence="13">
    <location>
        <begin position="32"/>
        <end position="129"/>
    </location>
</feature>
<dbReference type="InterPro" id="IPR013106">
    <property type="entry name" value="Ig_V-set"/>
</dbReference>
<dbReference type="Proteomes" id="UP001178508">
    <property type="component" value="Unassembled WGS sequence"/>
</dbReference>
<keyword evidence="2 11" id="KW-0812">Transmembrane</keyword>
<dbReference type="GO" id="GO:0005102">
    <property type="term" value="F:signaling receptor binding"/>
    <property type="evidence" value="ECO:0007669"/>
    <property type="project" value="TreeGrafter"/>
</dbReference>
<organism evidence="14 15">
    <name type="scientific">Xyrichtys novacula</name>
    <name type="common">Pearly razorfish</name>
    <name type="synonym">Hemipteronotus novacula</name>
    <dbReference type="NCBI Taxonomy" id="13765"/>
    <lineage>
        <taxon>Eukaryota</taxon>
        <taxon>Metazoa</taxon>
        <taxon>Chordata</taxon>
        <taxon>Craniata</taxon>
        <taxon>Vertebrata</taxon>
        <taxon>Euteleostomi</taxon>
        <taxon>Actinopterygii</taxon>
        <taxon>Neopterygii</taxon>
        <taxon>Teleostei</taxon>
        <taxon>Neoteleostei</taxon>
        <taxon>Acanthomorphata</taxon>
        <taxon>Eupercaria</taxon>
        <taxon>Labriformes</taxon>
        <taxon>Labridae</taxon>
        <taxon>Xyrichtys</taxon>
    </lineage>
</organism>
<evidence type="ECO:0000256" key="2">
    <source>
        <dbReference type="ARBA" id="ARBA00022692"/>
    </source>
</evidence>
<evidence type="ECO:0000313" key="14">
    <source>
        <dbReference type="EMBL" id="CAJ1048252.1"/>
    </source>
</evidence>
<comment type="subcellular location">
    <subcellularLocation>
        <location evidence="1">Membrane</location>
    </subcellularLocation>
</comment>
<evidence type="ECO:0000256" key="1">
    <source>
        <dbReference type="ARBA" id="ARBA00004370"/>
    </source>
</evidence>
<dbReference type="Pfam" id="PF07686">
    <property type="entry name" value="V-set"/>
    <property type="match status" value="1"/>
</dbReference>
<feature type="compositionally biased region" description="Polar residues" evidence="10">
    <location>
        <begin position="371"/>
        <end position="385"/>
    </location>
</feature>
<dbReference type="Gene3D" id="2.60.40.10">
    <property type="entry name" value="Immunoglobulins"/>
    <property type="match status" value="2"/>
</dbReference>
<comment type="caution">
    <text evidence="14">The sequence shown here is derived from an EMBL/GenBank/DDBJ whole genome shotgun (WGS) entry which is preliminary data.</text>
</comment>
<dbReference type="FunFam" id="2.60.40.10:FF:000142">
    <property type="entry name" value="V-set domain-containing T-cell activation inhibitor 1"/>
    <property type="match status" value="1"/>
</dbReference>
<dbReference type="GO" id="GO:0050863">
    <property type="term" value="P:regulation of T cell activation"/>
    <property type="evidence" value="ECO:0007669"/>
    <property type="project" value="UniProtKB-ARBA"/>
</dbReference>
<dbReference type="PANTHER" id="PTHR24100">
    <property type="entry name" value="BUTYROPHILIN"/>
    <property type="match status" value="1"/>
</dbReference>
<dbReference type="GO" id="GO:0009897">
    <property type="term" value="C:external side of plasma membrane"/>
    <property type="evidence" value="ECO:0007669"/>
    <property type="project" value="TreeGrafter"/>
</dbReference>
<dbReference type="InterPro" id="IPR003599">
    <property type="entry name" value="Ig_sub"/>
</dbReference>
<keyword evidence="3 12" id="KW-0732">Signal</keyword>
<feature type="region of interest" description="Disordered" evidence="10">
    <location>
        <begin position="367"/>
        <end position="407"/>
    </location>
</feature>
<dbReference type="FunFam" id="2.60.40.10:FF:000088">
    <property type="entry name" value="Butyrophilin subfamily 1 member A1"/>
    <property type="match status" value="1"/>
</dbReference>
<feature type="chain" id="PRO_5043807672" evidence="12">
    <location>
        <begin position="33"/>
        <end position="467"/>
    </location>
</feature>
<evidence type="ECO:0000259" key="13">
    <source>
        <dbReference type="PROSITE" id="PS50835"/>
    </source>
</evidence>
<keyword evidence="4 11" id="KW-1133">Transmembrane helix</keyword>
<dbReference type="GO" id="GO:0001817">
    <property type="term" value="P:regulation of cytokine production"/>
    <property type="evidence" value="ECO:0007669"/>
    <property type="project" value="TreeGrafter"/>
</dbReference>
<dbReference type="GO" id="GO:0042110">
    <property type="term" value="P:T cell activation"/>
    <property type="evidence" value="ECO:0007669"/>
    <property type="project" value="UniProtKB-ARBA"/>
</dbReference>
<dbReference type="PROSITE" id="PS50835">
    <property type="entry name" value="IG_LIKE"/>
    <property type="match status" value="2"/>
</dbReference>
<feature type="domain" description="Ig-like" evidence="13">
    <location>
        <begin position="139"/>
        <end position="230"/>
    </location>
</feature>
<gene>
    <name evidence="14" type="ORF">XNOV1_A015982</name>
</gene>
<proteinExistence type="inferred from homology"/>
<keyword evidence="15" id="KW-1185">Reference proteome</keyword>
<dbReference type="PANTHER" id="PTHR24100:SF151">
    <property type="entry name" value="ICOS LIGAND"/>
    <property type="match status" value="1"/>
</dbReference>
<dbReference type="InterPro" id="IPR013783">
    <property type="entry name" value="Ig-like_fold"/>
</dbReference>
<dbReference type="GO" id="GO:1903037">
    <property type="term" value="P:regulation of leukocyte cell-cell adhesion"/>
    <property type="evidence" value="ECO:0007669"/>
    <property type="project" value="UniProtKB-ARBA"/>
</dbReference>
<dbReference type="GO" id="GO:0050852">
    <property type="term" value="P:T cell receptor signaling pathway"/>
    <property type="evidence" value="ECO:0007669"/>
    <property type="project" value="TreeGrafter"/>
</dbReference>
<name>A0AAV1EHQ1_XYRNO</name>
<dbReference type="Pfam" id="PF22705">
    <property type="entry name" value="C2-set_3"/>
    <property type="match status" value="1"/>
</dbReference>
<dbReference type="InterPro" id="IPR036179">
    <property type="entry name" value="Ig-like_dom_sf"/>
</dbReference>
<dbReference type="SUPFAM" id="SSF48726">
    <property type="entry name" value="Immunoglobulin"/>
    <property type="match status" value="2"/>
</dbReference>
<evidence type="ECO:0000256" key="9">
    <source>
        <dbReference type="ARBA" id="ARBA00038221"/>
    </source>
</evidence>
<reference evidence="14" key="1">
    <citation type="submission" date="2023-08" db="EMBL/GenBank/DDBJ databases">
        <authorList>
            <person name="Alioto T."/>
            <person name="Alioto T."/>
            <person name="Gomez Garrido J."/>
        </authorList>
    </citation>
    <scope>NUCLEOTIDE SEQUENCE</scope>
</reference>
<evidence type="ECO:0000256" key="11">
    <source>
        <dbReference type="SAM" id="Phobius"/>
    </source>
</evidence>
<evidence type="ECO:0000256" key="4">
    <source>
        <dbReference type="ARBA" id="ARBA00022989"/>
    </source>
</evidence>
<dbReference type="InterPro" id="IPR053896">
    <property type="entry name" value="BTN3A2-like_Ig-C"/>
</dbReference>
<dbReference type="InterPro" id="IPR007110">
    <property type="entry name" value="Ig-like_dom"/>
</dbReference>
<dbReference type="InterPro" id="IPR050504">
    <property type="entry name" value="IgSF_BTN/MOG"/>
</dbReference>
<feature type="region of interest" description="Disordered" evidence="10">
    <location>
        <begin position="447"/>
        <end position="467"/>
    </location>
</feature>
<dbReference type="EMBL" id="CAUIWU010000006">
    <property type="protein sequence ID" value="CAJ1048252.1"/>
    <property type="molecule type" value="Genomic_DNA"/>
</dbReference>
<evidence type="ECO:0000256" key="3">
    <source>
        <dbReference type="ARBA" id="ARBA00022729"/>
    </source>
</evidence>
<feature type="compositionally biased region" description="Basic and acidic residues" evidence="10">
    <location>
        <begin position="386"/>
        <end position="407"/>
    </location>
</feature>
<dbReference type="AlphaFoldDB" id="A0AAV1EHQ1"/>